<sequence length="1412" mass="164217">MEEKKFVQDLYDDKTKNDSNSKSLARLLNVLTKTVFGDANRFVFELIQNADDSPKDKGRRDVEIEFRLINNYLIFSHNGKHFTKEDVSGISDVGSGDSGKTKDLEKTGYKGIGFKSIFGTCDRVYILSNKFTFKFDKHYDVWKNTQEYPWQIIPIWFEETDLESELRAELNKSKVTTIISLSDREKVKNEILHVLEDPRVMLFLRHVSQITFFDMNKKLLEISCKQVGDDSREIFVSGQMRSKWIYKEFVVPVDEETKEKVKLLDAAVCPDKLKFSSHTKITFAASVFNDEIQEISDALFYSYLPTKARSGFSFLVNGDFITNAERTQILENDWNNFIFKQLAICKIKWISELVENTKFKYEFTKLIKTHYTPVGSSELKQSYNDGLDAAIAKTPFIPKQDKAGLLKVNDSILDSTGYCEEFNPSIVTNHFNNNYEVAACKIIYPNRLSALGAKKIEIKDLCEIFKTEAFIELCNSNLEFNIKLVQFLYNKDSHKQKFNWAKTLKTAAFLLSDSNNLKSPENVYFPISEGEKEINNIIGLICINERLYESVKSNKQLLDWLKMLGVREPSDIEIIRKSIIEMIKTNSINTNNAIQIGKFVFKVYQQGRLDDNDYKNLRALKLVTTKGALELPSECYLSDFYGPELKIEEILPEGKYVTGKYVEKESEINKWRLMLIKLGVKEKIGIRIEPIIERTSMINKYPSVRSYFEFIDNDGSFYDSITKPYIYNGQHGLQNAVIIDYLEHSKNYNFSISYWKMICRSWETIRSNCEKTTYYTRINNKPVISYFQYYVKNHPSIPANNNQCYKSTEIYSENLRNIIKDYYPTVHESISFNKEQEEFLGIKTQVTIQDCLCLLKKIEDSQVDRNTLKQIEAIYKQLISNKPVYDTEHNINDMKLLATDDTFHYTSLLYFFDVEGQLPPTNSKYFIKVSDSLKDKDILLNFFDIQIIRNDDLQLNVTDKCHDFELISELHKKAKHFATLLSNVKAEDPMETLIRFKEKITKVSFYKARSLSLSFANKTGTEIYNQNVDSWYDTDSNSLYYVGQYKNPLTLYNLSSSLSSLFEMEGKDREVGLIIQLSSTEIESWLNSKGYVVIQYEPSKIEEFKYDDIVIEDLDYFADIDPRLEENSDFETSIEVVEDDEYFIENTSSGNNHKPNKLDHYIREKNSGGYSTSNIEKDDRLEERHNYEHSTSSVTFTDNFNLSSQKKRLISFVSSDPIESSLLGVEYERKLQYQLLARKIVFEYEEKAGRRAIQPFEMEEAYDVISFSGEAEEISRYIKVFGFIGEWNNYEVVLSHSQMKKAKDLVDKFWLYVVEFVADEQHVRINRIQDPYNKITNYVLDYGWRAIAEINNPLDKLIVGTKINHFVHGLGVIKGEINRGKLKLLIVEFESGEKRIPINITQMDILEDYASG</sequence>
<dbReference type="PANTHER" id="PTHR32387:SF0">
    <property type="entry name" value="PROTEIN NO VEIN"/>
    <property type="match status" value="1"/>
</dbReference>
<dbReference type="Pfam" id="PF25794">
    <property type="entry name" value="SACS"/>
    <property type="match status" value="1"/>
</dbReference>
<dbReference type="SUPFAM" id="SSF55874">
    <property type="entry name" value="ATPase domain of HSP90 chaperone/DNA topoisomerase II/histidine kinase"/>
    <property type="match status" value="1"/>
</dbReference>
<dbReference type="Pfam" id="PF13020">
    <property type="entry name" value="NOV_C"/>
    <property type="match status" value="1"/>
</dbReference>
<dbReference type="InterPro" id="IPR052957">
    <property type="entry name" value="Auxin_embryo_med"/>
</dbReference>
<evidence type="ECO:0008006" key="5">
    <source>
        <dbReference type="Google" id="ProtNLM"/>
    </source>
</evidence>
<dbReference type="EMBL" id="BORQ01000003">
    <property type="protein sequence ID" value="GIO32069.1"/>
    <property type="molecule type" value="Genomic_DNA"/>
</dbReference>
<name>A0A919XHY5_9BACL</name>
<dbReference type="PANTHER" id="PTHR32387">
    <property type="entry name" value="WU:FJ29H11"/>
    <property type="match status" value="1"/>
</dbReference>
<gene>
    <name evidence="3" type="ORF">J2TS6_32100</name>
</gene>
<evidence type="ECO:0000259" key="2">
    <source>
        <dbReference type="Pfam" id="PF25794"/>
    </source>
</evidence>
<evidence type="ECO:0000259" key="1">
    <source>
        <dbReference type="Pfam" id="PF13020"/>
    </source>
</evidence>
<dbReference type="Gene3D" id="3.30.565.10">
    <property type="entry name" value="Histidine kinase-like ATPase, C-terminal domain"/>
    <property type="match status" value="1"/>
</dbReference>
<comment type="caution">
    <text evidence="3">The sequence shown here is derived from an EMBL/GenBank/DDBJ whole genome shotgun (WGS) entry which is preliminary data.</text>
</comment>
<dbReference type="InterPro" id="IPR036890">
    <property type="entry name" value="HATPase_C_sf"/>
</dbReference>
<evidence type="ECO:0000313" key="4">
    <source>
        <dbReference type="Proteomes" id="UP000679779"/>
    </source>
</evidence>
<dbReference type="NCBIfam" id="NF047352">
    <property type="entry name" value="P_loop_sacsin"/>
    <property type="match status" value="1"/>
</dbReference>
<reference evidence="3" key="1">
    <citation type="submission" date="2021-03" db="EMBL/GenBank/DDBJ databases">
        <title>Antimicrobial resistance genes in bacteria isolated from Japanese honey, and their potential for conferring macrolide and lincosamide resistance in the American foulbrood pathogen Paenibacillus larvae.</title>
        <authorList>
            <person name="Okamoto M."/>
            <person name="Kumagai M."/>
            <person name="Kanamori H."/>
            <person name="Takamatsu D."/>
        </authorList>
    </citation>
    <scope>NUCLEOTIDE SEQUENCE</scope>
    <source>
        <strain evidence="3">J2TS6</strain>
    </source>
</reference>
<proteinExistence type="predicted"/>
<feature type="domain" description="Sacsin/Nov" evidence="2">
    <location>
        <begin position="25"/>
        <end position="148"/>
    </location>
</feature>
<dbReference type="RefSeq" id="WP_212957923.1">
    <property type="nucleotide sequence ID" value="NZ_BORQ01000003.1"/>
</dbReference>
<protein>
    <recommendedName>
        <fullName evidence="5">Histidine kinase-, DNA gyrase B-, and HSP90-like ATPase</fullName>
    </recommendedName>
</protein>
<keyword evidence="4" id="KW-1185">Reference proteome</keyword>
<organism evidence="3 4">
    <name type="scientific">Paenibacillus albilobatus</name>
    <dbReference type="NCBI Taxonomy" id="2716884"/>
    <lineage>
        <taxon>Bacteria</taxon>
        <taxon>Bacillati</taxon>
        <taxon>Bacillota</taxon>
        <taxon>Bacilli</taxon>
        <taxon>Bacillales</taxon>
        <taxon>Paenibacillaceae</taxon>
        <taxon>Paenibacillus</taxon>
    </lineage>
</organism>
<dbReference type="InterPro" id="IPR058210">
    <property type="entry name" value="SACS/Nov_dom"/>
</dbReference>
<dbReference type="Proteomes" id="UP000679779">
    <property type="component" value="Unassembled WGS sequence"/>
</dbReference>
<accession>A0A919XHY5</accession>
<feature type="domain" description="Protein NO VEIN C-terminal" evidence="1">
    <location>
        <begin position="1237"/>
        <end position="1324"/>
    </location>
</feature>
<evidence type="ECO:0000313" key="3">
    <source>
        <dbReference type="EMBL" id="GIO32069.1"/>
    </source>
</evidence>
<dbReference type="InterPro" id="IPR024975">
    <property type="entry name" value="NOV_C"/>
</dbReference>